<evidence type="ECO:0000313" key="2">
    <source>
        <dbReference type="Proteomes" id="UP000501793"/>
    </source>
</evidence>
<accession>A0ACA8ZBA2</accession>
<name>A0ACA8ZBA2_9BACL</name>
<evidence type="ECO:0000313" key="1">
    <source>
        <dbReference type="EMBL" id="CAB3393559.1"/>
    </source>
</evidence>
<proteinExistence type="predicted"/>
<gene>
    <name evidence="1" type="primary">actP</name>
    <name evidence="1" type="ORF">FAVT5_2440</name>
</gene>
<dbReference type="EMBL" id="LR792684">
    <property type="protein sequence ID" value="CAB3393559.1"/>
    <property type="molecule type" value="Genomic_DNA"/>
</dbReference>
<dbReference type="Proteomes" id="UP000501793">
    <property type="component" value="Chromosome"/>
</dbReference>
<reference evidence="1" key="1">
    <citation type="submission" date="2020-04" db="EMBL/GenBank/DDBJ databases">
        <authorList>
            <person name="Hogendoorn C."/>
        </authorList>
    </citation>
    <scope>NUCLEOTIDE SEQUENCE</scope>
    <source>
        <strain evidence="1">FAVT5</strain>
    </source>
</reference>
<sequence length="500" mass="52685">MNQAVFLFVVFVLATLGITYWAARRTRTTAEYYTAGRSLKGWQNGLAIAGDYMSAGSFLGITGMIALAGFDGFLYSVGVMAAFIVVLFVVAEPIRNTGKYTMADVLAYRLNPVPVRSAAAISTLALCCCYMIAQMVGAGAVIHLLFGFSPSLAIVLVGVLMILYVVFGGMLATTWVQIVKALLLIGGSLVLTMGVLFTFHFSIAELFHRVTSTYGIHFLESGQKFTNPWDQVSLGLELVLGTAGMPHILMRFYTVPSAREARVSAVWSTVVISLFYIMSILIGLGAAVLVGKKSILSADPGGNMAAPLLAASVGGDLLLAFIAAVTFGTILAVVAGLTLAASSAFSHDFYTNILRKGTATEDEQVRVARYTALVVGIIGVVLGILCKDLNVAFMTALASAMAASANLPVIVFSLFWKRFNAAGAVIGIVVGLVSSVGLVLISPVTMGKQAIFPLLNPGIVSIPLGFLGAWLGALVTARDLAGEKRFTELFVRAQTGTGAE</sequence>
<protein>
    <submittedName>
        <fullName evidence="1">Cation acetate symporter</fullName>
    </submittedName>
</protein>
<organism evidence="1 2">
    <name type="scientific">Kyrpidia spormannii</name>
    <dbReference type="NCBI Taxonomy" id="2055160"/>
    <lineage>
        <taxon>Bacteria</taxon>
        <taxon>Bacillati</taxon>
        <taxon>Bacillota</taxon>
        <taxon>Bacilli</taxon>
        <taxon>Bacillales</taxon>
        <taxon>Alicyclobacillaceae</taxon>
        <taxon>Kyrpidia</taxon>
    </lineage>
</organism>
<keyword evidence="2" id="KW-1185">Reference proteome</keyword>